<evidence type="ECO:0000313" key="2">
    <source>
        <dbReference type="Proteomes" id="UP000296159"/>
    </source>
</evidence>
<evidence type="ECO:0000313" key="1">
    <source>
        <dbReference type="EMBL" id="PWC13414.1"/>
    </source>
</evidence>
<evidence type="ECO:0008006" key="3">
    <source>
        <dbReference type="Google" id="ProtNLM"/>
    </source>
</evidence>
<comment type="caution">
    <text evidence="1">The sequence shown here is derived from an EMBL/GenBank/DDBJ whole genome shotgun (WGS) entry which is preliminary data.</text>
</comment>
<gene>
    <name evidence="1" type="ORF">DDT56_15290</name>
</gene>
<organism evidence="1 2">
    <name type="scientific">Brenneria corticis</name>
    <dbReference type="NCBI Taxonomy" id="2173106"/>
    <lineage>
        <taxon>Bacteria</taxon>
        <taxon>Pseudomonadati</taxon>
        <taxon>Pseudomonadota</taxon>
        <taxon>Gammaproteobacteria</taxon>
        <taxon>Enterobacterales</taxon>
        <taxon>Pectobacteriaceae</taxon>
        <taxon>Brenneria</taxon>
    </lineage>
</organism>
<dbReference type="EMBL" id="QDKH01000018">
    <property type="protein sequence ID" value="PWC13414.1"/>
    <property type="molecule type" value="Genomic_DNA"/>
</dbReference>
<keyword evidence="2" id="KW-1185">Reference proteome</keyword>
<name>A0A2U1TVJ6_9GAMM</name>
<accession>A0A2U1TVJ6</accession>
<dbReference type="RefSeq" id="WP_136167290.1">
    <property type="nucleotide sequence ID" value="NZ_KZ819084.1"/>
</dbReference>
<dbReference type="Proteomes" id="UP000296159">
    <property type="component" value="Unassembled WGS sequence"/>
</dbReference>
<dbReference type="Pfam" id="PF08843">
    <property type="entry name" value="AbiEii"/>
    <property type="match status" value="1"/>
</dbReference>
<protein>
    <recommendedName>
        <fullName evidence="3">Nucleotidyl transferase AbiEii/AbiGii toxin family protein</fullName>
    </recommendedName>
</protein>
<proteinExistence type="predicted"/>
<dbReference type="InterPro" id="IPR014942">
    <property type="entry name" value="AbiEii"/>
</dbReference>
<sequence>MSEFRLAHHNRIAKVLGAFSHDFLDEACCYFAGGTAIVMMLNEYRESVDIDFLCSSREGYSKLRTLLYGDNFSPLFSTPITTIGHIRKDQYGIRGRINVDDQPIRLEFVSESRLDLSPGGRISGVPTLGPSDLFAAKLLANADRGLDKATQSKDIIDLAMMQSHWGTIPESAWQKARTAYGISVDKSYQAAITMLNNEQTYFEKCMLNLRISIENQSLIINALNLNFSRPEPDGYLYKY</sequence>
<reference evidence="1 2" key="1">
    <citation type="submission" date="2018-04" db="EMBL/GenBank/DDBJ databases">
        <title>Brenneria corticis sp.nov.</title>
        <authorList>
            <person name="Li Y."/>
        </authorList>
    </citation>
    <scope>NUCLEOTIDE SEQUENCE [LARGE SCALE GENOMIC DNA]</scope>
    <source>
        <strain evidence="1 2">CFCC 11842</strain>
    </source>
</reference>
<dbReference type="AlphaFoldDB" id="A0A2U1TVJ6"/>